<evidence type="ECO:0000313" key="2">
    <source>
        <dbReference type="Proteomes" id="UP000509667"/>
    </source>
</evidence>
<dbReference type="Pfam" id="PF13263">
    <property type="entry name" value="PHP_C"/>
    <property type="match status" value="1"/>
</dbReference>
<protein>
    <submittedName>
        <fullName evidence="1">PHP domain-containing protein</fullName>
    </submittedName>
</protein>
<dbReference type="Gene3D" id="3.20.20.140">
    <property type="entry name" value="Metal-dependent hydrolases"/>
    <property type="match status" value="1"/>
</dbReference>
<evidence type="ECO:0000313" key="1">
    <source>
        <dbReference type="EMBL" id="QLH76115.1"/>
    </source>
</evidence>
<accession>A0A7D5T4I6</accession>
<dbReference type="KEGG" id="hrr:HZS55_01810"/>
<organism evidence="1 2">
    <name type="scientific">Halosimplex rubrum</name>
    <dbReference type="NCBI Taxonomy" id="869889"/>
    <lineage>
        <taxon>Archaea</taxon>
        <taxon>Methanobacteriati</taxon>
        <taxon>Methanobacteriota</taxon>
        <taxon>Stenosarchaea group</taxon>
        <taxon>Halobacteria</taxon>
        <taxon>Halobacteriales</taxon>
        <taxon>Haloarculaceae</taxon>
        <taxon>Halosimplex</taxon>
    </lineage>
</organism>
<gene>
    <name evidence="1" type="ORF">HZS55_01810</name>
</gene>
<dbReference type="GeneID" id="56076559"/>
<dbReference type="EMBL" id="CP058910">
    <property type="protein sequence ID" value="QLH76115.1"/>
    <property type="molecule type" value="Genomic_DNA"/>
</dbReference>
<dbReference type="Proteomes" id="UP000509667">
    <property type="component" value="Chromosome"/>
</dbReference>
<dbReference type="SUPFAM" id="SSF89550">
    <property type="entry name" value="PHP domain-like"/>
    <property type="match status" value="1"/>
</dbReference>
<dbReference type="AlphaFoldDB" id="A0A7D5T4I6"/>
<keyword evidence="2" id="KW-1185">Reference proteome</keyword>
<sequence>MAQGGASTDGESRVDLHVKVLDEGVVRRAKAVGLDAIVYAPHFTHLSTIRERAARFSDDDLLVVPGREYFTGKWSTRKHVLAVDPDEPVPDFLSFEDTMAEIAGHDAAVLVPHPEFLTLSMTEGDIAGHADDIDAVEVYNPKHWPWDDRRAREIARESGLPTFLSSYAHLTATIGEAWVAFDRPVDTASDLVAALRSGAPRRMYHRDGFVHQLKRRVEFAHLGWENSHDKFKRVVLPGDEPTHPAGDYPDRFADMNAYGSDGGLL</sequence>
<name>A0A7D5T4I6_9EURY</name>
<proteinExistence type="predicted"/>
<dbReference type="RefSeq" id="WP_179910059.1">
    <property type="nucleotide sequence ID" value="NZ_CP058910.1"/>
</dbReference>
<dbReference type="OrthoDB" id="190669at2157"/>
<reference evidence="1 2" key="1">
    <citation type="submission" date="2020-07" db="EMBL/GenBank/DDBJ databases">
        <title>Halosimplex pelagicum sp. nov. and Halosimplex rubrum sp. nov., isolated from salted brown alga Laminaria, and emended description of the genus Halosimplex.</title>
        <authorList>
            <person name="Cui H."/>
        </authorList>
    </citation>
    <scope>NUCLEOTIDE SEQUENCE [LARGE SCALE GENOMIC DNA]</scope>
    <source>
        <strain evidence="1 2">R27</strain>
    </source>
</reference>
<dbReference type="InterPro" id="IPR016195">
    <property type="entry name" value="Pol/histidinol_Pase-like"/>
</dbReference>